<dbReference type="EMBL" id="JBJQOH010000003">
    <property type="protein sequence ID" value="KAL3693796.1"/>
    <property type="molecule type" value="Genomic_DNA"/>
</dbReference>
<organism evidence="1 2">
    <name type="scientific">Riccia sorocarpa</name>
    <dbReference type="NCBI Taxonomy" id="122646"/>
    <lineage>
        <taxon>Eukaryota</taxon>
        <taxon>Viridiplantae</taxon>
        <taxon>Streptophyta</taxon>
        <taxon>Embryophyta</taxon>
        <taxon>Marchantiophyta</taxon>
        <taxon>Marchantiopsida</taxon>
        <taxon>Marchantiidae</taxon>
        <taxon>Marchantiales</taxon>
        <taxon>Ricciaceae</taxon>
        <taxon>Riccia</taxon>
    </lineage>
</organism>
<sequence>MLHYVTGIQRLCVQEDVFWYAFWNTDADGDRLLIKECIIGWHEVSVAFGANQNDTEEFRAMKINNKNFSQYRPGEFLPETVETNAARKLVNGQPYEETSYYKEAAPYGATYYLMNIVAELFWCNGRKTCMHSGEHEGDSYHLGSGFHALTLCKSGDKEGEIDLSRLLAKFPSPISELKIIRDHCRLTD</sequence>
<evidence type="ECO:0000313" key="1">
    <source>
        <dbReference type="EMBL" id="KAL3693796.1"/>
    </source>
</evidence>
<comment type="caution">
    <text evidence="1">The sequence shown here is derived from an EMBL/GenBank/DDBJ whole genome shotgun (WGS) entry which is preliminary data.</text>
</comment>
<keyword evidence="2" id="KW-1185">Reference proteome</keyword>
<name>A0ABD3HS68_9MARC</name>
<accession>A0ABD3HS68</accession>
<gene>
    <name evidence="1" type="ORF">R1sor_007447</name>
</gene>
<reference evidence="1 2" key="1">
    <citation type="submission" date="2024-09" db="EMBL/GenBank/DDBJ databases">
        <title>Chromosome-scale assembly of Riccia sorocarpa.</title>
        <authorList>
            <person name="Paukszto L."/>
        </authorList>
    </citation>
    <scope>NUCLEOTIDE SEQUENCE [LARGE SCALE GENOMIC DNA]</scope>
    <source>
        <strain evidence="1">LP-2024</strain>
        <tissue evidence="1">Aerial parts of the thallus</tissue>
    </source>
</reference>
<dbReference type="AlphaFoldDB" id="A0ABD3HS68"/>
<protein>
    <submittedName>
        <fullName evidence="1">Uncharacterized protein</fullName>
    </submittedName>
</protein>
<evidence type="ECO:0000313" key="2">
    <source>
        <dbReference type="Proteomes" id="UP001633002"/>
    </source>
</evidence>
<dbReference type="Proteomes" id="UP001633002">
    <property type="component" value="Unassembled WGS sequence"/>
</dbReference>
<proteinExistence type="predicted"/>